<dbReference type="Proteomes" id="UP000835052">
    <property type="component" value="Unassembled WGS sequence"/>
</dbReference>
<reference evidence="4" key="1">
    <citation type="submission" date="2020-10" db="EMBL/GenBank/DDBJ databases">
        <authorList>
            <person name="Kikuchi T."/>
        </authorList>
    </citation>
    <scope>NUCLEOTIDE SEQUENCE</scope>
    <source>
        <strain evidence="4">NKZ352</strain>
    </source>
</reference>
<dbReference type="PANTHER" id="PTHR13371">
    <property type="entry name" value="GLYCINE-, GLUTAMATE-, THIENYLCYCLOHEXYLPIPERIDINE-BINDING PROTEIN"/>
    <property type="match status" value="1"/>
</dbReference>
<dbReference type="EMBL" id="CAJGYM010000021">
    <property type="protein sequence ID" value="CAD6191406.1"/>
    <property type="molecule type" value="Genomic_DNA"/>
</dbReference>
<comment type="caution">
    <text evidence="4">The sequence shown here is derived from an EMBL/GenBank/DDBJ whole genome shotgun (WGS) entry which is preliminary data.</text>
</comment>
<evidence type="ECO:0000256" key="1">
    <source>
        <dbReference type="SAM" id="Coils"/>
    </source>
</evidence>
<organism evidence="4 5">
    <name type="scientific">Caenorhabditis auriculariae</name>
    <dbReference type="NCBI Taxonomy" id="2777116"/>
    <lineage>
        <taxon>Eukaryota</taxon>
        <taxon>Metazoa</taxon>
        <taxon>Ecdysozoa</taxon>
        <taxon>Nematoda</taxon>
        <taxon>Chromadorea</taxon>
        <taxon>Rhabditida</taxon>
        <taxon>Rhabditina</taxon>
        <taxon>Rhabditomorpha</taxon>
        <taxon>Rhabditoidea</taxon>
        <taxon>Rhabditidae</taxon>
        <taxon>Peloderinae</taxon>
        <taxon>Caenorhabditis</taxon>
    </lineage>
</organism>
<dbReference type="OrthoDB" id="66599at2759"/>
<dbReference type="InterPro" id="IPR052607">
    <property type="entry name" value="CEP104-like"/>
</dbReference>
<name>A0A8S1H561_9PELO</name>
<protein>
    <recommendedName>
        <fullName evidence="3">Centrosomal protein CEP104 N-terminal domain-containing protein</fullName>
    </recommendedName>
</protein>
<feature type="coiled-coil region" evidence="1">
    <location>
        <begin position="254"/>
        <end position="281"/>
    </location>
</feature>
<dbReference type="AlphaFoldDB" id="A0A8S1H561"/>
<feature type="region of interest" description="Disordered" evidence="2">
    <location>
        <begin position="173"/>
        <end position="196"/>
    </location>
</feature>
<dbReference type="Pfam" id="PF21038">
    <property type="entry name" value="CEP104_N"/>
    <property type="match status" value="1"/>
</dbReference>
<dbReference type="InterPro" id="IPR048739">
    <property type="entry name" value="CEP104_N"/>
</dbReference>
<accession>A0A8S1H561</accession>
<gene>
    <name evidence="4" type="ORF">CAUJ_LOCUS7325</name>
</gene>
<keyword evidence="1" id="KW-0175">Coiled coil</keyword>
<dbReference type="GO" id="GO:0005929">
    <property type="term" value="C:cilium"/>
    <property type="evidence" value="ECO:0007669"/>
    <property type="project" value="TreeGrafter"/>
</dbReference>
<sequence>MTEEKRKGVALRELYWKTLVLGSHYPEEFTGGRFKSVPTDKFPIDIVIGLEQLSNVYKVVIEPDDDLIPSKVSVRIGQGDVNLETDYKNARLAKYRKPVQMEFHQRGRSMSRLETKKAFTDAVGQYVWITVHKPLESNLNPHKLVAIKKLTILGYPFSKEDILKMMKFEEPEEEKDFKRPISSSSAVSNKPRTPDVKPKVHVERYSYEGDGMKTNSNSPLGDDPLSSLRTIRRVLIDKMNRSTEEGRSIEATVCLRATQRIDEYEARIEDLAIRRSNALTLGDSQLAERHRLAMIDCRDTVLRAVHIDLLLDRDELRAIGVQSQWTEE</sequence>
<proteinExistence type="predicted"/>
<evidence type="ECO:0000256" key="2">
    <source>
        <dbReference type="SAM" id="MobiDB-lite"/>
    </source>
</evidence>
<evidence type="ECO:0000313" key="5">
    <source>
        <dbReference type="Proteomes" id="UP000835052"/>
    </source>
</evidence>
<evidence type="ECO:0000259" key="3">
    <source>
        <dbReference type="Pfam" id="PF21038"/>
    </source>
</evidence>
<feature type="compositionally biased region" description="Polar residues" evidence="2">
    <location>
        <begin position="181"/>
        <end position="191"/>
    </location>
</feature>
<keyword evidence="5" id="KW-1185">Reference proteome</keyword>
<feature type="domain" description="Centrosomal protein CEP104 N-terminal" evidence="3">
    <location>
        <begin position="35"/>
        <end position="154"/>
    </location>
</feature>
<evidence type="ECO:0000313" key="4">
    <source>
        <dbReference type="EMBL" id="CAD6191406.1"/>
    </source>
</evidence>
<dbReference type="PANTHER" id="PTHR13371:SF0">
    <property type="entry name" value="CENTROSOMAL PROTEIN OF 104 KDA"/>
    <property type="match status" value="1"/>
</dbReference>